<dbReference type="InterPro" id="IPR055893">
    <property type="entry name" value="DUF7470"/>
</dbReference>
<accession>M0AIA5</accession>
<protein>
    <submittedName>
        <fullName evidence="2">Uncharacterized protein</fullName>
    </submittedName>
</protein>
<reference evidence="2 3" key="1">
    <citation type="journal article" date="2014" name="PLoS Genet.">
        <title>Phylogenetically driven sequencing of extremely halophilic archaea reveals strategies for static and dynamic osmo-response.</title>
        <authorList>
            <person name="Becker E.A."/>
            <person name="Seitzer P.M."/>
            <person name="Tritt A."/>
            <person name="Larsen D."/>
            <person name="Krusor M."/>
            <person name="Yao A.I."/>
            <person name="Wu D."/>
            <person name="Madern D."/>
            <person name="Eisen J.A."/>
            <person name="Darling A.E."/>
            <person name="Facciotti M.T."/>
        </authorList>
    </citation>
    <scope>NUCLEOTIDE SEQUENCE [LARGE SCALE GENOMIC DNA]</scope>
    <source>
        <strain evidence="2 3">DSM 12278</strain>
    </source>
</reference>
<dbReference type="Pfam" id="PF24282">
    <property type="entry name" value="DUF7470"/>
    <property type="match status" value="1"/>
</dbReference>
<sequence length="98" mass="10317">MQHDSGSNGLTLYRFAVRRPFSSGRRTTPFISLACAGQHMLKNLGLLGIVGIVVLLAGIGVIAYANWMVAVGIALVLAGLGLVVKSLVSSVLKQFGMF</sequence>
<feature type="transmembrane region" description="Helical" evidence="1">
    <location>
        <begin position="71"/>
        <end position="92"/>
    </location>
</feature>
<comment type="caution">
    <text evidence="2">The sequence shown here is derived from an EMBL/GenBank/DDBJ whole genome shotgun (WGS) entry which is preliminary data.</text>
</comment>
<dbReference type="STRING" id="29540.C481_19110"/>
<keyword evidence="1" id="KW-1133">Transmembrane helix</keyword>
<evidence type="ECO:0000313" key="3">
    <source>
        <dbReference type="Proteomes" id="UP000011554"/>
    </source>
</evidence>
<keyword evidence="1" id="KW-0812">Transmembrane</keyword>
<dbReference type="PATRIC" id="fig|29540.5.peg.3894"/>
<dbReference type="AlphaFoldDB" id="M0AIA5"/>
<gene>
    <name evidence="2" type="ORF">C481_19110</name>
</gene>
<name>M0AIA5_NATA1</name>
<evidence type="ECO:0000313" key="2">
    <source>
        <dbReference type="EMBL" id="ELY98076.1"/>
    </source>
</evidence>
<evidence type="ECO:0000256" key="1">
    <source>
        <dbReference type="SAM" id="Phobius"/>
    </source>
</evidence>
<dbReference type="EMBL" id="AOIO01000040">
    <property type="protein sequence ID" value="ELY98076.1"/>
    <property type="molecule type" value="Genomic_DNA"/>
</dbReference>
<keyword evidence="3" id="KW-1185">Reference proteome</keyword>
<dbReference type="Proteomes" id="UP000011554">
    <property type="component" value="Unassembled WGS sequence"/>
</dbReference>
<keyword evidence="1" id="KW-0472">Membrane</keyword>
<proteinExistence type="predicted"/>
<feature type="transmembrane region" description="Helical" evidence="1">
    <location>
        <begin position="44"/>
        <end position="65"/>
    </location>
</feature>
<dbReference type="eggNOG" id="arCOG11132">
    <property type="taxonomic scope" value="Archaea"/>
</dbReference>
<organism evidence="2 3">
    <name type="scientific">Natrialba asiatica (strain ATCC 700177 / DSM 12278 / JCM 9576 / FERM P-10747 / NBRC 102637 / 172P1)</name>
    <dbReference type="NCBI Taxonomy" id="29540"/>
    <lineage>
        <taxon>Archaea</taxon>
        <taxon>Methanobacteriati</taxon>
        <taxon>Methanobacteriota</taxon>
        <taxon>Stenosarchaea group</taxon>
        <taxon>Halobacteria</taxon>
        <taxon>Halobacteriales</taxon>
        <taxon>Natrialbaceae</taxon>
        <taxon>Natrialba</taxon>
    </lineage>
</organism>